<keyword evidence="4" id="KW-1003">Cell membrane</keyword>
<evidence type="ECO:0000313" key="15">
    <source>
        <dbReference type="EMBL" id="HJC12035.1"/>
    </source>
</evidence>
<accession>A0A9D2N8W3</accession>
<proteinExistence type="predicted"/>
<keyword evidence="13" id="KW-1133">Transmembrane helix</keyword>
<dbReference type="Pfam" id="PF00512">
    <property type="entry name" value="HisKA"/>
    <property type="match status" value="1"/>
</dbReference>
<keyword evidence="9" id="KW-0067">ATP-binding</keyword>
<dbReference type="EC" id="2.7.13.3" evidence="3"/>
<organism evidence="15 16">
    <name type="scientific">Candidatus Blautia merdigallinarum</name>
    <dbReference type="NCBI Taxonomy" id="2838495"/>
    <lineage>
        <taxon>Bacteria</taxon>
        <taxon>Bacillati</taxon>
        <taxon>Bacillota</taxon>
        <taxon>Clostridia</taxon>
        <taxon>Lachnospirales</taxon>
        <taxon>Lachnospiraceae</taxon>
        <taxon>Blautia</taxon>
    </lineage>
</organism>
<dbReference type="InterPro" id="IPR003594">
    <property type="entry name" value="HATPase_dom"/>
</dbReference>
<dbReference type="SUPFAM" id="SSF47384">
    <property type="entry name" value="Homodimeric domain of signal transducing histidine kinase"/>
    <property type="match status" value="1"/>
</dbReference>
<gene>
    <name evidence="15" type="ORF">H9935_14795</name>
</gene>
<dbReference type="Gene3D" id="3.30.565.10">
    <property type="entry name" value="Histidine kinase-like ATPase, C-terminal domain"/>
    <property type="match status" value="1"/>
</dbReference>
<keyword evidence="11 13" id="KW-0472">Membrane</keyword>
<evidence type="ECO:0000256" key="11">
    <source>
        <dbReference type="ARBA" id="ARBA00023136"/>
    </source>
</evidence>
<name>A0A9D2N8W3_9FIRM</name>
<dbReference type="InterPro" id="IPR036890">
    <property type="entry name" value="HATPase_C_sf"/>
</dbReference>
<dbReference type="InterPro" id="IPR005467">
    <property type="entry name" value="His_kinase_dom"/>
</dbReference>
<evidence type="ECO:0000256" key="10">
    <source>
        <dbReference type="ARBA" id="ARBA00023012"/>
    </source>
</evidence>
<dbReference type="InterPro" id="IPR050351">
    <property type="entry name" value="BphY/WalK/GraS-like"/>
</dbReference>
<sequence>MRQKIMNHVTVLVVLSVLLTYLAASLVMYHKYRGDMEADVIKEAEYIRYALENVGEEYLEKDLGQLTTSRITVINSQGEAVYDSNPEGNQEDFQELQEFQKAREEGKGQALRFSDTLSRQTFYYAVRLDDGDILRVGKTTDSIFQTMVSSFTLLGIIMILILVLGFLYTKHQTKKLIEPINQLDLENPLKNVVYEELRPLLNRVDQQNRQIASHVEELQQAEKVRREFSANVSHELKTPLMSISGYAEIMKNGMVRQEDVPEFAARIYDEAARLSSLVQDIIELSKLDEKSGELPLEVVDLYELVQDICRNLTLPASKKNISIQTEGSSVKIQGVRHVLYEMFYNLVDNAVKYNHEGGWVKVSLKQTEEGAEFAVKDSGIGIAREEQDRIFERFYRVDKSHSRKTGGTGLGLSIVKHGAALHHAQIRLDSRLGEGTSIRISFRVPKEREE</sequence>
<dbReference type="FunFam" id="1.10.287.130:FF:000008">
    <property type="entry name" value="Two-component sensor histidine kinase"/>
    <property type="match status" value="1"/>
</dbReference>
<dbReference type="InterPro" id="IPR036097">
    <property type="entry name" value="HisK_dim/P_sf"/>
</dbReference>
<reference evidence="15" key="1">
    <citation type="journal article" date="2021" name="PeerJ">
        <title>Extensive microbial diversity within the chicken gut microbiome revealed by metagenomics and culture.</title>
        <authorList>
            <person name="Gilroy R."/>
            <person name="Ravi A."/>
            <person name="Getino M."/>
            <person name="Pursley I."/>
            <person name="Horton D.L."/>
            <person name="Alikhan N.F."/>
            <person name="Baker D."/>
            <person name="Gharbi K."/>
            <person name="Hall N."/>
            <person name="Watson M."/>
            <person name="Adriaenssens E.M."/>
            <person name="Foster-Nyarko E."/>
            <person name="Jarju S."/>
            <person name="Secka A."/>
            <person name="Antonio M."/>
            <person name="Oren A."/>
            <person name="Chaudhuri R.R."/>
            <person name="La Ragione R."/>
            <person name="Hildebrand F."/>
            <person name="Pallen M.J."/>
        </authorList>
    </citation>
    <scope>NUCLEOTIDE SEQUENCE</scope>
    <source>
        <strain evidence="15">ChiSxjej6B18-287</strain>
    </source>
</reference>
<dbReference type="CDD" id="cd00082">
    <property type="entry name" value="HisKA"/>
    <property type="match status" value="1"/>
</dbReference>
<feature type="domain" description="Histidine kinase" evidence="14">
    <location>
        <begin position="231"/>
        <end position="446"/>
    </location>
</feature>
<dbReference type="SUPFAM" id="SSF55874">
    <property type="entry name" value="ATPase domain of HSP90 chaperone/DNA topoisomerase II/histidine kinase"/>
    <property type="match status" value="1"/>
</dbReference>
<evidence type="ECO:0000259" key="14">
    <source>
        <dbReference type="PROSITE" id="PS50109"/>
    </source>
</evidence>
<evidence type="ECO:0000256" key="7">
    <source>
        <dbReference type="ARBA" id="ARBA00022741"/>
    </source>
</evidence>
<comment type="subcellular location">
    <subcellularLocation>
        <location evidence="2">Cell membrane</location>
    </subcellularLocation>
</comment>
<dbReference type="GO" id="GO:0000155">
    <property type="term" value="F:phosphorelay sensor kinase activity"/>
    <property type="evidence" value="ECO:0007669"/>
    <property type="project" value="InterPro"/>
</dbReference>
<keyword evidence="8 15" id="KW-0418">Kinase</keyword>
<dbReference type="GO" id="GO:0005886">
    <property type="term" value="C:plasma membrane"/>
    <property type="evidence" value="ECO:0007669"/>
    <property type="project" value="UniProtKB-SubCell"/>
</dbReference>
<dbReference type="SMART" id="SM00387">
    <property type="entry name" value="HATPase_c"/>
    <property type="match status" value="1"/>
</dbReference>
<comment type="caution">
    <text evidence="15">The sequence shown here is derived from an EMBL/GenBank/DDBJ whole genome shotgun (WGS) entry which is preliminary data.</text>
</comment>
<dbReference type="PRINTS" id="PR00344">
    <property type="entry name" value="BCTRLSENSOR"/>
</dbReference>
<evidence type="ECO:0000256" key="2">
    <source>
        <dbReference type="ARBA" id="ARBA00004236"/>
    </source>
</evidence>
<comment type="catalytic activity">
    <reaction evidence="1">
        <text>ATP + protein L-histidine = ADP + protein N-phospho-L-histidine.</text>
        <dbReference type="EC" id="2.7.13.3"/>
    </reaction>
</comment>
<keyword evidence="7" id="KW-0547">Nucleotide-binding</keyword>
<evidence type="ECO:0000256" key="1">
    <source>
        <dbReference type="ARBA" id="ARBA00000085"/>
    </source>
</evidence>
<dbReference type="PANTHER" id="PTHR45453:SF1">
    <property type="entry name" value="PHOSPHATE REGULON SENSOR PROTEIN PHOR"/>
    <property type="match status" value="1"/>
</dbReference>
<evidence type="ECO:0000256" key="13">
    <source>
        <dbReference type="SAM" id="Phobius"/>
    </source>
</evidence>
<evidence type="ECO:0000256" key="5">
    <source>
        <dbReference type="ARBA" id="ARBA00022553"/>
    </source>
</evidence>
<dbReference type="AlphaFoldDB" id="A0A9D2N8W3"/>
<dbReference type="InterPro" id="IPR003661">
    <property type="entry name" value="HisK_dim/P_dom"/>
</dbReference>
<feature type="coiled-coil region" evidence="12">
    <location>
        <begin position="201"/>
        <end position="231"/>
    </location>
</feature>
<reference evidence="15" key="2">
    <citation type="submission" date="2021-04" db="EMBL/GenBank/DDBJ databases">
        <authorList>
            <person name="Gilroy R."/>
        </authorList>
    </citation>
    <scope>NUCLEOTIDE SEQUENCE</scope>
    <source>
        <strain evidence="15">ChiSxjej6B18-287</strain>
    </source>
</reference>
<evidence type="ECO:0000256" key="12">
    <source>
        <dbReference type="SAM" id="Coils"/>
    </source>
</evidence>
<dbReference type="CDD" id="cd00075">
    <property type="entry name" value="HATPase"/>
    <property type="match status" value="1"/>
</dbReference>
<evidence type="ECO:0000256" key="6">
    <source>
        <dbReference type="ARBA" id="ARBA00022679"/>
    </source>
</evidence>
<dbReference type="FunFam" id="3.30.565.10:FF:000006">
    <property type="entry name" value="Sensor histidine kinase WalK"/>
    <property type="match status" value="1"/>
</dbReference>
<dbReference type="Pfam" id="PF02518">
    <property type="entry name" value="HATPase_c"/>
    <property type="match status" value="1"/>
</dbReference>
<evidence type="ECO:0000256" key="8">
    <source>
        <dbReference type="ARBA" id="ARBA00022777"/>
    </source>
</evidence>
<protein>
    <recommendedName>
        <fullName evidence="3">histidine kinase</fullName>
        <ecNumber evidence="3">2.7.13.3</ecNumber>
    </recommendedName>
</protein>
<dbReference type="GO" id="GO:0004721">
    <property type="term" value="F:phosphoprotein phosphatase activity"/>
    <property type="evidence" value="ECO:0007669"/>
    <property type="project" value="TreeGrafter"/>
</dbReference>
<dbReference type="InterPro" id="IPR004358">
    <property type="entry name" value="Sig_transdc_His_kin-like_C"/>
</dbReference>
<dbReference type="Gene3D" id="1.10.287.130">
    <property type="match status" value="1"/>
</dbReference>
<dbReference type="SMART" id="SM00388">
    <property type="entry name" value="HisKA"/>
    <property type="match status" value="1"/>
</dbReference>
<evidence type="ECO:0000256" key="4">
    <source>
        <dbReference type="ARBA" id="ARBA00022475"/>
    </source>
</evidence>
<dbReference type="GO" id="GO:0005524">
    <property type="term" value="F:ATP binding"/>
    <property type="evidence" value="ECO:0007669"/>
    <property type="project" value="UniProtKB-KW"/>
</dbReference>
<dbReference type="Proteomes" id="UP000823893">
    <property type="component" value="Unassembled WGS sequence"/>
</dbReference>
<keyword evidence="12" id="KW-0175">Coiled coil</keyword>
<evidence type="ECO:0000256" key="9">
    <source>
        <dbReference type="ARBA" id="ARBA00022840"/>
    </source>
</evidence>
<keyword evidence="13" id="KW-0812">Transmembrane</keyword>
<keyword evidence="6" id="KW-0808">Transferase</keyword>
<dbReference type="PROSITE" id="PS50109">
    <property type="entry name" value="HIS_KIN"/>
    <property type="match status" value="1"/>
</dbReference>
<dbReference type="EMBL" id="DWWV01000202">
    <property type="protein sequence ID" value="HJC12035.1"/>
    <property type="molecule type" value="Genomic_DNA"/>
</dbReference>
<dbReference type="GO" id="GO:0016036">
    <property type="term" value="P:cellular response to phosphate starvation"/>
    <property type="evidence" value="ECO:0007669"/>
    <property type="project" value="TreeGrafter"/>
</dbReference>
<feature type="transmembrane region" description="Helical" evidence="13">
    <location>
        <begin position="147"/>
        <end position="168"/>
    </location>
</feature>
<evidence type="ECO:0000313" key="16">
    <source>
        <dbReference type="Proteomes" id="UP000823893"/>
    </source>
</evidence>
<evidence type="ECO:0000256" key="3">
    <source>
        <dbReference type="ARBA" id="ARBA00012438"/>
    </source>
</evidence>
<keyword evidence="10" id="KW-0902">Two-component regulatory system</keyword>
<dbReference type="PANTHER" id="PTHR45453">
    <property type="entry name" value="PHOSPHATE REGULON SENSOR PROTEIN PHOR"/>
    <property type="match status" value="1"/>
</dbReference>
<keyword evidence="5" id="KW-0597">Phosphoprotein</keyword>